<dbReference type="Pfam" id="PF13409">
    <property type="entry name" value="GST_N_2"/>
    <property type="match status" value="1"/>
</dbReference>
<comment type="caution">
    <text evidence="2">The sequence shown here is derived from an EMBL/GenBank/DDBJ whole genome shotgun (WGS) entry which is preliminary data.</text>
</comment>
<proteinExistence type="predicted"/>
<dbReference type="AlphaFoldDB" id="A0A8J4V4T8"/>
<dbReference type="PANTHER" id="PTHR44328:SF11">
    <property type="entry name" value="GLUTATHIONE S-TRANSFERASE L2, CHLOROPLASTIC"/>
    <property type="match status" value="1"/>
</dbReference>
<dbReference type="OrthoDB" id="4951845at2759"/>
<evidence type="ECO:0000313" key="2">
    <source>
        <dbReference type="EMBL" id="KAF3948358.1"/>
    </source>
</evidence>
<dbReference type="InterPro" id="IPR036249">
    <property type="entry name" value="Thioredoxin-like_sf"/>
</dbReference>
<evidence type="ECO:0000313" key="3">
    <source>
        <dbReference type="Proteomes" id="UP000737018"/>
    </source>
</evidence>
<dbReference type="InterPro" id="IPR004045">
    <property type="entry name" value="Glutathione_S-Trfase_N"/>
</dbReference>
<protein>
    <recommendedName>
        <fullName evidence="1">GST N-terminal domain-containing protein</fullName>
    </recommendedName>
</protein>
<dbReference type="InterPro" id="IPR044629">
    <property type="entry name" value="GSTL1/2/3"/>
</dbReference>
<sequence>MAGLKVSYRSCSNTVSSRLTFLRDHSAPFSLSSHCKKVEVTQNGFPNTTISLPKLQLQALGKARATVLLSAKMAAGTVNEVLPPSLGSSSEPPPVFDGTTRLYISYICPYAQRVWIIRNCKGLQDKIKLVPIDLENRPAWYKEKVYSANKTLRLQIKKHKSPTFGRLIDVSRHKRPNPFTLLHPSASFP</sequence>
<keyword evidence="3" id="KW-1185">Reference proteome</keyword>
<evidence type="ECO:0000259" key="1">
    <source>
        <dbReference type="Pfam" id="PF13409"/>
    </source>
</evidence>
<reference evidence="2" key="1">
    <citation type="submission" date="2020-03" db="EMBL/GenBank/DDBJ databases">
        <title>Castanea mollissima Vanexum genome sequencing.</title>
        <authorList>
            <person name="Staton M."/>
        </authorList>
    </citation>
    <scope>NUCLEOTIDE SEQUENCE</scope>
    <source>
        <tissue evidence="2">Leaf</tissue>
    </source>
</reference>
<dbReference type="EMBL" id="JRKL02006908">
    <property type="protein sequence ID" value="KAF3948358.1"/>
    <property type="molecule type" value="Genomic_DNA"/>
</dbReference>
<dbReference type="GO" id="GO:0004364">
    <property type="term" value="F:glutathione transferase activity"/>
    <property type="evidence" value="ECO:0007669"/>
    <property type="project" value="InterPro"/>
</dbReference>
<organism evidence="2 3">
    <name type="scientific">Castanea mollissima</name>
    <name type="common">Chinese chestnut</name>
    <dbReference type="NCBI Taxonomy" id="60419"/>
    <lineage>
        <taxon>Eukaryota</taxon>
        <taxon>Viridiplantae</taxon>
        <taxon>Streptophyta</taxon>
        <taxon>Embryophyta</taxon>
        <taxon>Tracheophyta</taxon>
        <taxon>Spermatophyta</taxon>
        <taxon>Magnoliopsida</taxon>
        <taxon>eudicotyledons</taxon>
        <taxon>Gunneridae</taxon>
        <taxon>Pentapetalae</taxon>
        <taxon>rosids</taxon>
        <taxon>fabids</taxon>
        <taxon>Fagales</taxon>
        <taxon>Fagaceae</taxon>
        <taxon>Castanea</taxon>
    </lineage>
</organism>
<name>A0A8J4V4T8_9ROSI</name>
<dbReference type="PANTHER" id="PTHR44328">
    <property type="entry name" value="GLUTATHIONE S-TRANSFERASE L1"/>
    <property type="match status" value="1"/>
</dbReference>
<feature type="domain" description="GST N-terminal" evidence="1">
    <location>
        <begin position="107"/>
        <end position="143"/>
    </location>
</feature>
<accession>A0A8J4V4T8</accession>
<dbReference type="SUPFAM" id="SSF52833">
    <property type="entry name" value="Thioredoxin-like"/>
    <property type="match status" value="1"/>
</dbReference>
<dbReference type="Proteomes" id="UP000737018">
    <property type="component" value="Unassembled WGS sequence"/>
</dbReference>
<gene>
    <name evidence="2" type="ORF">CMV_025630</name>
</gene>
<dbReference type="Gene3D" id="3.40.30.10">
    <property type="entry name" value="Glutaredoxin"/>
    <property type="match status" value="1"/>
</dbReference>